<evidence type="ECO:0000313" key="2">
    <source>
        <dbReference type="Proteomes" id="UP000008311"/>
    </source>
</evidence>
<proteinExistence type="predicted"/>
<organism evidence="1 2">
    <name type="scientific">Ricinus communis</name>
    <name type="common">Castor bean</name>
    <dbReference type="NCBI Taxonomy" id="3988"/>
    <lineage>
        <taxon>Eukaryota</taxon>
        <taxon>Viridiplantae</taxon>
        <taxon>Streptophyta</taxon>
        <taxon>Embryophyta</taxon>
        <taxon>Tracheophyta</taxon>
        <taxon>Spermatophyta</taxon>
        <taxon>Magnoliopsida</taxon>
        <taxon>eudicotyledons</taxon>
        <taxon>Gunneridae</taxon>
        <taxon>Pentapetalae</taxon>
        <taxon>rosids</taxon>
        <taxon>fabids</taxon>
        <taxon>Malpighiales</taxon>
        <taxon>Euphorbiaceae</taxon>
        <taxon>Acalyphoideae</taxon>
        <taxon>Acalypheae</taxon>
        <taxon>Ricinus</taxon>
    </lineage>
</organism>
<keyword evidence="2" id="KW-1185">Reference proteome</keyword>
<reference evidence="2" key="1">
    <citation type="journal article" date="2010" name="Nat. Biotechnol.">
        <title>Draft genome sequence of the oilseed species Ricinus communis.</title>
        <authorList>
            <person name="Chan A.P."/>
            <person name="Crabtree J."/>
            <person name="Zhao Q."/>
            <person name="Lorenzi H."/>
            <person name="Orvis J."/>
            <person name="Puiu D."/>
            <person name="Melake-Berhan A."/>
            <person name="Jones K.M."/>
            <person name="Redman J."/>
            <person name="Chen G."/>
            <person name="Cahoon E.B."/>
            <person name="Gedil M."/>
            <person name="Stanke M."/>
            <person name="Haas B.J."/>
            <person name="Wortman J.R."/>
            <person name="Fraser-Liggett C.M."/>
            <person name="Ravel J."/>
            <person name="Rabinowicz P.D."/>
        </authorList>
    </citation>
    <scope>NUCLEOTIDE SEQUENCE [LARGE SCALE GENOMIC DNA]</scope>
    <source>
        <strain evidence="2">cv. Hale</strain>
    </source>
</reference>
<dbReference type="EMBL" id="EQ974006">
    <property type="protein sequence ID" value="EEF35742.1"/>
    <property type="molecule type" value="Genomic_DNA"/>
</dbReference>
<dbReference type="Proteomes" id="UP000008311">
    <property type="component" value="Unassembled WGS sequence"/>
</dbReference>
<gene>
    <name evidence="1" type="ORF">RCOM_1462650</name>
</gene>
<dbReference type="AlphaFoldDB" id="B9SKW1"/>
<name>B9SKW1_RICCO</name>
<accession>B9SKW1</accession>
<sequence length="56" mass="6236">MMPLTLARSKPRATQMLHQQQQQTLVVTRHFNAGMDQPVRRLSAGLNTTDSSLLGC</sequence>
<protein>
    <submittedName>
        <fullName evidence="1">Uncharacterized protein</fullName>
    </submittedName>
</protein>
<evidence type="ECO:0000313" key="1">
    <source>
        <dbReference type="EMBL" id="EEF35742.1"/>
    </source>
</evidence>
<dbReference type="InParanoid" id="B9SKW1"/>